<dbReference type="PROSITE" id="PS00675">
    <property type="entry name" value="SIGMA54_INTERACT_1"/>
    <property type="match status" value="1"/>
</dbReference>
<dbReference type="NCBIfam" id="TIGR00229">
    <property type="entry name" value="sensory_box"/>
    <property type="match status" value="1"/>
</dbReference>
<keyword evidence="2" id="KW-0058">Aromatic hydrocarbons catabolism</keyword>
<dbReference type="Gene3D" id="1.10.8.60">
    <property type="match status" value="1"/>
</dbReference>
<dbReference type="EMBL" id="CP069127">
    <property type="protein sequence ID" value="QRG65937.1"/>
    <property type="molecule type" value="Genomic_DNA"/>
</dbReference>
<dbReference type="SUPFAM" id="SSF52540">
    <property type="entry name" value="P-loop containing nucleoside triphosphate hydrolases"/>
    <property type="match status" value="1"/>
</dbReference>
<dbReference type="SUPFAM" id="SSF46689">
    <property type="entry name" value="Homeodomain-like"/>
    <property type="match status" value="1"/>
</dbReference>
<evidence type="ECO:0000256" key="6">
    <source>
        <dbReference type="ARBA" id="ARBA00023163"/>
    </source>
</evidence>
<dbReference type="Proteomes" id="UP000596248">
    <property type="component" value="Chromosome"/>
</dbReference>
<dbReference type="SUPFAM" id="SSF55785">
    <property type="entry name" value="PYP-like sensor domain (PAS domain)"/>
    <property type="match status" value="1"/>
</dbReference>
<dbReference type="SMART" id="SM00091">
    <property type="entry name" value="PAS"/>
    <property type="match status" value="2"/>
</dbReference>
<dbReference type="Gene3D" id="3.40.50.300">
    <property type="entry name" value="P-loop containing nucleotide triphosphate hydrolases"/>
    <property type="match status" value="1"/>
</dbReference>
<evidence type="ECO:0000256" key="1">
    <source>
        <dbReference type="ARBA" id="ARBA00022741"/>
    </source>
</evidence>
<dbReference type="InterPro" id="IPR009057">
    <property type="entry name" value="Homeodomain-like_sf"/>
</dbReference>
<keyword evidence="10" id="KW-1185">Reference proteome</keyword>
<dbReference type="Pfam" id="PF18024">
    <property type="entry name" value="HTH_50"/>
    <property type="match status" value="1"/>
</dbReference>
<dbReference type="InterPro" id="IPR030828">
    <property type="entry name" value="HTH_TyrR"/>
</dbReference>
<keyword evidence="6" id="KW-0804">Transcription</keyword>
<dbReference type="CDD" id="cd00009">
    <property type="entry name" value="AAA"/>
    <property type="match status" value="1"/>
</dbReference>
<dbReference type="Pfam" id="PF25601">
    <property type="entry name" value="AAA_lid_14"/>
    <property type="match status" value="1"/>
</dbReference>
<dbReference type="InterPro" id="IPR025944">
    <property type="entry name" value="Sigma_54_int_dom_CS"/>
</dbReference>
<feature type="domain" description="Sigma-54 factor interaction" evidence="8">
    <location>
        <begin position="380"/>
        <end position="609"/>
    </location>
</feature>
<evidence type="ECO:0000313" key="10">
    <source>
        <dbReference type="Proteomes" id="UP000596248"/>
    </source>
</evidence>
<keyword evidence="1" id="KW-0547">Nucleotide-binding</keyword>
<dbReference type="InterPro" id="IPR058031">
    <property type="entry name" value="AAA_lid_NorR"/>
</dbReference>
<evidence type="ECO:0000256" key="4">
    <source>
        <dbReference type="ARBA" id="ARBA00023015"/>
    </source>
</evidence>
<dbReference type="PANTHER" id="PTHR32071:SF57">
    <property type="entry name" value="C4-DICARBOXYLATE TRANSPORT TRANSCRIPTIONAL REGULATORY PROTEIN DCTD"/>
    <property type="match status" value="1"/>
</dbReference>
<dbReference type="InterPro" id="IPR025943">
    <property type="entry name" value="Sigma_54_int_dom_ATP-bd_2"/>
</dbReference>
<evidence type="ECO:0000256" key="3">
    <source>
        <dbReference type="ARBA" id="ARBA00022840"/>
    </source>
</evidence>
<dbReference type="Pfam" id="PF13188">
    <property type="entry name" value="PAS_8"/>
    <property type="match status" value="1"/>
</dbReference>
<dbReference type="InterPro" id="IPR003593">
    <property type="entry name" value="AAA+_ATPase"/>
</dbReference>
<dbReference type="InterPro" id="IPR035965">
    <property type="entry name" value="PAS-like_dom_sf"/>
</dbReference>
<evidence type="ECO:0000256" key="5">
    <source>
        <dbReference type="ARBA" id="ARBA00023125"/>
    </source>
</evidence>
<dbReference type="PROSITE" id="PS50045">
    <property type="entry name" value="SIGMA54_INTERACT_4"/>
    <property type="match status" value="1"/>
</dbReference>
<dbReference type="InterPro" id="IPR027417">
    <property type="entry name" value="P-loop_NTPase"/>
</dbReference>
<dbReference type="PROSITE" id="PS00688">
    <property type="entry name" value="SIGMA54_INTERACT_3"/>
    <property type="match status" value="1"/>
</dbReference>
<dbReference type="InterPro" id="IPR000014">
    <property type="entry name" value="PAS"/>
</dbReference>
<dbReference type="InterPro" id="IPR002078">
    <property type="entry name" value="Sigma_54_int"/>
</dbReference>
<keyword evidence="3" id="KW-0067">ATP-binding</keyword>
<evidence type="ECO:0000256" key="2">
    <source>
        <dbReference type="ARBA" id="ARBA00022797"/>
    </source>
</evidence>
<sequence>MLVWKDILRPVSILLPIESTIQEALVLLESSKLDLLLVDDSHQGIVGYIDRPFLLGQITASGDLSGQVEYRKDMVRVPAESPISFYHNIHVVLGMDQAGNIAGYTSASEAKNHLGQYKLEQLNHIFNSSGIGIITTDPHFEITFMNETAEQILGLPKTVLQYRNYKTLLTIDKDLEEVLSGKQLLSVESSINYKRISGNFSPLYENGKIIGIVHIFSHRERLGEAVNELEFVRNISDDLQAIYSSENEQIIVVNHAGKIVRIAGTFLRDFWQVQTPEQLIDSDVYQLERAGIFYPNIADLCMTQKKKLSMIQESQKGRMVWSVATPVFHGDKLEKVVILSRDITGIHVMRPELEMSGRKAKDHDPDMDEILTRQDNLRKLVYRSKGMERLVDEVKHIAQVDSTVLLVGESGVGKEVFAQTIHEYSARKNEPFIRVNCGALPESLIESELFGYEKGAFTGADQKGKPGLFELAHKGSIFLDEVTELPYPMQAKLLRVLQEREIMRVGGTRTFPVDVRVIAATNQNLKELVRSRKFREDLYYRLHVIPIEIPPLRKRTPDIIPLAIHFLKRFNSLYHLDKSLTREALNALEGYAWPGNVRELQNVIERLVVTTRKDNIGTEDVLPHLYVEEDRGRENKTLVLDIMPLREAVEEVENQLISLALKKYGTASKVAKILGVSPATLSRRIQKFLQ</sequence>
<dbReference type="CDD" id="cd00130">
    <property type="entry name" value="PAS"/>
    <property type="match status" value="1"/>
</dbReference>
<dbReference type="InterPro" id="IPR025662">
    <property type="entry name" value="Sigma_54_int_dom_ATP-bd_1"/>
</dbReference>
<evidence type="ECO:0000259" key="8">
    <source>
        <dbReference type="PROSITE" id="PS50045"/>
    </source>
</evidence>
<dbReference type="RefSeq" id="WP_203353006.1">
    <property type="nucleotide sequence ID" value="NZ_CP069127.1"/>
</dbReference>
<evidence type="ECO:0000256" key="7">
    <source>
        <dbReference type="ARBA" id="ARBA00029500"/>
    </source>
</evidence>
<dbReference type="PROSITE" id="PS00676">
    <property type="entry name" value="SIGMA54_INTERACT_2"/>
    <property type="match status" value="1"/>
</dbReference>
<keyword evidence="4" id="KW-0805">Transcription regulation</keyword>
<accession>A0ABX7FJS0</accession>
<reference evidence="9 10" key="1">
    <citation type="submission" date="2021-01" db="EMBL/GenBank/DDBJ databases">
        <title>Identification of strong promoters based on the transcriptome of Brevibacillus choshinensis.</title>
        <authorList>
            <person name="Yao D."/>
            <person name="Zhang K."/>
            <person name="Wu J."/>
        </authorList>
    </citation>
    <scope>NUCLEOTIDE SEQUENCE [LARGE SCALE GENOMIC DNA]</scope>
    <source>
        <strain evidence="9 10">HPD31-SP3</strain>
    </source>
</reference>
<dbReference type="Gene3D" id="3.30.450.20">
    <property type="entry name" value="PAS domain"/>
    <property type="match status" value="1"/>
</dbReference>
<dbReference type="Pfam" id="PF00158">
    <property type="entry name" value="Sigma54_activat"/>
    <property type="match status" value="1"/>
</dbReference>
<organism evidence="9 10">
    <name type="scientific">Brevibacillus choshinensis</name>
    <dbReference type="NCBI Taxonomy" id="54911"/>
    <lineage>
        <taxon>Bacteria</taxon>
        <taxon>Bacillati</taxon>
        <taxon>Bacillota</taxon>
        <taxon>Bacilli</taxon>
        <taxon>Bacillales</taxon>
        <taxon>Paenibacillaceae</taxon>
        <taxon>Brevibacillus</taxon>
    </lineage>
</organism>
<name>A0ABX7FJS0_BRECH</name>
<dbReference type="Gene3D" id="1.10.10.60">
    <property type="entry name" value="Homeodomain-like"/>
    <property type="match status" value="1"/>
</dbReference>
<protein>
    <recommendedName>
        <fullName evidence="7">HTH-type transcriptional regulatory protein TyrR</fullName>
    </recommendedName>
</protein>
<evidence type="ECO:0000313" key="9">
    <source>
        <dbReference type="EMBL" id="QRG65937.1"/>
    </source>
</evidence>
<dbReference type="SMART" id="SM00382">
    <property type="entry name" value="AAA"/>
    <property type="match status" value="1"/>
</dbReference>
<keyword evidence="5" id="KW-0238">DNA-binding</keyword>
<dbReference type="PANTHER" id="PTHR32071">
    <property type="entry name" value="TRANSCRIPTIONAL REGULATORY PROTEIN"/>
    <property type="match status" value="1"/>
</dbReference>
<gene>
    <name evidence="9" type="ORF">JNE38_20480</name>
</gene>
<proteinExistence type="predicted"/>